<comment type="caution">
    <text evidence="6">The sequence shown here is derived from an EMBL/GenBank/DDBJ whole genome shotgun (WGS) entry which is preliminary data.</text>
</comment>
<feature type="compositionally biased region" description="Basic and acidic residues" evidence="2">
    <location>
        <begin position="257"/>
        <end position="273"/>
    </location>
</feature>
<feature type="compositionally biased region" description="Basic and acidic residues" evidence="2">
    <location>
        <begin position="41"/>
        <end position="53"/>
    </location>
</feature>
<dbReference type="eggNOG" id="COG3883">
    <property type="taxonomic scope" value="Bacteria"/>
</dbReference>
<feature type="region of interest" description="Disordered" evidence="2">
    <location>
        <begin position="41"/>
        <end position="67"/>
    </location>
</feature>
<dbReference type="Proteomes" id="UP000003494">
    <property type="component" value="Unassembled WGS sequence"/>
</dbReference>
<feature type="domain" description="Cell wall hydrolase SleB" evidence="4">
    <location>
        <begin position="341"/>
        <end position="437"/>
    </location>
</feature>
<protein>
    <submittedName>
        <fullName evidence="6">Cell Wall Hydrolase</fullName>
    </submittedName>
</protein>
<evidence type="ECO:0000313" key="6">
    <source>
        <dbReference type="EMBL" id="EEP28620.1"/>
    </source>
</evidence>
<keyword evidence="6" id="KW-0378">Hydrolase</keyword>
<organism evidence="6 7">
    <name type="scientific">Shuttleworthella satelles DSM 14600</name>
    <dbReference type="NCBI Taxonomy" id="626523"/>
    <lineage>
        <taxon>Bacteria</taxon>
        <taxon>Bacillati</taxon>
        <taxon>Bacillota</taxon>
        <taxon>Clostridia</taxon>
        <taxon>Lachnospirales</taxon>
        <taxon>Lachnospiraceae</taxon>
        <taxon>Shuttleworthella</taxon>
    </lineage>
</organism>
<dbReference type="eggNOG" id="COG3773">
    <property type="taxonomic scope" value="Bacteria"/>
</dbReference>
<sequence length="460" mass="51128">MIYSNWKTRTLAMLLAVGLAVSSAPLVRIQVHAENSLEDLKQEKKKAQDKVNDARSQANQAAESKQGLEGQLSSLAEKMHSTQQTIDDNNQKISNLQEELGQAQAQKSERLAAMKLRIRYMYELGDTNELISILFSSENFADFLAKFNYTAQLTKYEQRMIGELENLQREIDAKSADLSGQQDALQENQTRLSGQRDELNGLLANASDDLKAKYADLSGAQKELEDANKAVSDMQEALLAEQKRNEARKLAEAERIARQAEADAAREGQKQEKGQTGGKKNTDSGSSSGGTSDQGGSSGKTDWKTTHAQGQAGTEYWVKAMGYSQQDLDELTNIIFCEAGGEGYQVQLGVGSVVLNRVRSSYFPNSIHSVIFASGQFEPTWIRMKGRWNGQVMFQYFYDRRDLLLRTSRAYQTCRQAALDVLNGKRNTNLCFFWAVSNSKPAGSVIMGKTVFFGRIVQNS</sequence>
<evidence type="ECO:0000259" key="5">
    <source>
        <dbReference type="Pfam" id="PF24568"/>
    </source>
</evidence>
<accession>C4GBX7</accession>
<dbReference type="AlphaFoldDB" id="C4GBX7"/>
<feature type="compositionally biased region" description="Polar residues" evidence="2">
    <location>
        <begin position="54"/>
        <end position="63"/>
    </location>
</feature>
<evidence type="ECO:0000256" key="3">
    <source>
        <dbReference type="SAM" id="SignalP"/>
    </source>
</evidence>
<dbReference type="HOGENOM" id="CLU_045092_0_0_9"/>
<dbReference type="Pfam" id="PF07486">
    <property type="entry name" value="Hydrolase_2"/>
    <property type="match status" value="1"/>
</dbReference>
<dbReference type="InterPro" id="IPR011105">
    <property type="entry name" value="Cell_wall_hydrolase_SleB"/>
</dbReference>
<gene>
    <name evidence="6" type="ORF">GCWU000342_01430</name>
</gene>
<feature type="region of interest" description="Disordered" evidence="2">
    <location>
        <begin position="257"/>
        <end position="307"/>
    </location>
</feature>
<dbReference type="EMBL" id="ACIP02000002">
    <property type="protein sequence ID" value="EEP28620.1"/>
    <property type="molecule type" value="Genomic_DNA"/>
</dbReference>
<dbReference type="Gene3D" id="6.10.250.3150">
    <property type="match status" value="1"/>
</dbReference>
<proteinExistence type="predicted"/>
<dbReference type="InterPro" id="IPR057309">
    <property type="entry name" value="PcsB_CC"/>
</dbReference>
<keyword evidence="1 3" id="KW-0732">Signal</keyword>
<dbReference type="GO" id="GO:0016787">
    <property type="term" value="F:hydrolase activity"/>
    <property type="evidence" value="ECO:0007669"/>
    <property type="project" value="UniProtKB-KW"/>
</dbReference>
<evidence type="ECO:0000256" key="2">
    <source>
        <dbReference type="SAM" id="MobiDB-lite"/>
    </source>
</evidence>
<dbReference type="RefSeq" id="WP_006906433.1">
    <property type="nucleotide sequence ID" value="NZ_GG665866.1"/>
</dbReference>
<reference evidence="6" key="1">
    <citation type="submission" date="2009-04" db="EMBL/GenBank/DDBJ databases">
        <authorList>
            <person name="Weinstock G."/>
            <person name="Sodergren E."/>
            <person name="Clifton S."/>
            <person name="Fulton L."/>
            <person name="Fulton B."/>
            <person name="Courtney L."/>
            <person name="Fronick C."/>
            <person name="Harrison M."/>
            <person name="Strong C."/>
            <person name="Farmer C."/>
            <person name="Delahaunty K."/>
            <person name="Markovic C."/>
            <person name="Hall O."/>
            <person name="Minx P."/>
            <person name="Tomlinson C."/>
            <person name="Mitreva M."/>
            <person name="Nelson J."/>
            <person name="Hou S."/>
            <person name="Wollam A."/>
            <person name="Pepin K.H."/>
            <person name="Johnson M."/>
            <person name="Bhonagiri V."/>
            <person name="Nash W.E."/>
            <person name="Warren W."/>
            <person name="Chinwalla A."/>
            <person name="Mardis E.R."/>
            <person name="Wilson R.K."/>
        </authorList>
    </citation>
    <scope>NUCLEOTIDE SEQUENCE [LARGE SCALE GENOMIC DNA]</scope>
    <source>
        <strain evidence="6">DSM 14600</strain>
    </source>
</reference>
<feature type="domain" description="Peptidoglycan hydrolase PcsB coiled-coil" evidence="5">
    <location>
        <begin position="104"/>
        <end position="174"/>
    </location>
</feature>
<evidence type="ECO:0000313" key="7">
    <source>
        <dbReference type="Proteomes" id="UP000003494"/>
    </source>
</evidence>
<keyword evidence="7" id="KW-1185">Reference proteome</keyword>
<evidence type="ECO:0000256" key="1">
    <source>
        <dbReference type="ARBA" id="ARBA00022729"/>
    </source>
</evidence>
<name>C4GBX7_9FIRM</name>
<feature type="signal peptide" evidence="3">
    <location>
        <begin position="1"/>
        <end position="33"/>
    </location>
</feature>
<evidence type="ECO:0000259" key="4">
    <source>
        <dbReference type="Pfam" id="PF07486"/>
    </source>
</evidence>
<feature type="chain" id="PRO_5002938112" evidence="3">
    <location>
        <begin position="34"/>
        <end position="460"/>
    </location>
</feature>
<dbReference type="Pfam" id="PF24568">
    <property type="entry name" value="CC_PcsB"/>
    <property type="match status" value="1"/>
</dbReference>
<dbReference type="STRING" id="626523.GCWU000342_01430"/>
<dbReference type="InterPro" id="IPR042047">
    <property type="entry name" value="SleB_dom1"/>
</dbReference>
<dbReference type="Gene3D" id="1.10.10.2520">
    <property type="entry name" value="Cell wall hydrolase SleB, domain 1"/>
    <property type="match status" value="1"/>
</dbReference>